<sequence>MLIVRQSLPTDTSDLIKMRTEWVAEQTIEPIEDPDFASDYLSWEANNPRTMFVADLDGKLIGMLNLMVFERMPKPGKKSSCWVYLGNAFVAEDYRNGGVGGRLMEAAIQFSQGINAARIVLSPSDESQTFYARHGFEPAEELLVKRFEYER</sequence>
<reference evidence="2 3" key="1">
    <citation type="submission" date="2017-02" db="EMBL/GenBank/DDBJ databases">
        <authorList>
            <person name="Peterson S.W."/>
        </authorList>
    </citation>
    <scope>NUCLEOTIDE SEQUENCE [LARGE SCALE GENOMIC DNA]</scope>
    <source>
        <strain evidence="2 3">B Ar 00.02</strain>
    </source>
</reference>
<dbReference type="InterPro" id="IPR000182">
    <property type="entry name" value="GNAT_dom"/>
</dbReference>
<dbReference type="EMBL" id="FUHW01000053">
    <property type="protein sequence ID" value="SJM72579.1"/>
    <property type="molecule type" value="Genomic_DNA"/>
</dbReference>
<dbReference type="InterPro" id="IPR016181">
    <property type="entry name" value="Acyl_CoA_acyltransferase"/>
</dbReference>
<dbReference type="AlphaFoldDB" id="A0A1R4GWN5"/>
<accession>A0A1R4GWN5</accession>
<dbReference type="CDD" id="cd04301">
    <property type="entry name" value="NAT_SF"/>
    <property type="match status" value="1"/>
</dbReference>
<dbReference type="GO" id="GO:0016747">
    <property type="term" value="F:acyltransferase activity, transferring groups other than amino-acyl groups"/>
    <property type="evidence" value="ECO:0007669"/>
    <property type="project" value="InterPro"/>
</dbReference>
<dbReference type="Pfam" id="PF00583">
    <property type="entry name" value="Acetyltransf_1"/>
    <property type="match status" value="1"/>
</dbReference>
<protein>
    <recommendedName>
        <fullName evidence="1">N-acetyltransferase domain-containing protein</fullName>
    </recommendedName>
</protein>
<name>A0A1R4GWN5_9MICC</name>
<feature type="domain" description="N-acetyltransferase" evidence="1">
    <location>
        <begin position="2"/>
        <end position="151"/>
    </location>
</feature>
<evidence type="ECO:0000259" key="1">
    <source>
        <dbReference type="PROSITE" id="PS51186"/>
    </source>
</evidence>
<proteinExistence type="predicted"/>
<keyword evidence="3" id="KW-1185">Reference proteome</keyword>
<dbReference type="PROSITE" id="PS51186">
    <property type="entry name" value="GNAT"/>
    <property type="match status" value="1"/>
</dbReference>
<gene>
    <name evidence="2" type="ORF">FM101_15375</name>
</gene>
<organism evidence="2 3">
    <name type="scientific">Arthrobacter rhombi</name>
    <dbReference type="NCBI Taxonomy" id="71253"/>
    <lineage>
        <taxon>Bacteria</taxon>
        <taxon>Bacillati</taxon>
        <taxon>Actinomycetota</taxon>
        <taxon>Actinomycetes</taxon>
        <taxon>Micrococcales</taxon>
        <taxon>Micrococcaceae</taxon>
        <taxon>Arthrobacter</taxon>
    </lineage>
</organism>
<dbReference type="RefSeq" id="WP_087001201.1">
    <property type="nucleotide sequence ID" value="NZ_FUHW01000053.1"/>
</dbReference>
<evidence type="ECO:0000313" key="3">
    <source>
        <dbReference type="Proteomes" id="UP000195913"/>
    </source>
</evidence>
<dbReference type="Proteomes" id="UP000195913">
    <property type="component" value="Unassembled WGS sequence"/>
</dbReference>
<dbReference type="Gene3D" id="3.40.630.30">
    <property type="match status" value="1"/>
</dbReference>
<evidence type="ECO:0000313" key="2">
    <source>
        <dbReference type="EMBL" id="SJM72579.1"/>
    </source>
</evidence>
<dbReference type="SUPFAM" id="SSF55729">
    <property type="entry name" value="Acyl-CoA N-acyltransferases (Nat)"/>
    <property type="match status" value="1"/>
</dbReference>